<sequence>MDSGSGARCGAWPIPGELTPRPQGEWFGRSLATLSAVRVVKAGSQIGNWLVAKTSSVVRKTAKAAGQPRPKRPPIRLGAITSVGS</sequence>
<evidence type="ECO:0000313" key="3">
    <source>
        <dbReference type="EMBL" id="MBP2056412.1"/>
    </source>
</evidence>
<protein>
    <submittedName>
        <fullName evidence="2">Uncharacterized protein</fullName>
    </submittedName>
</protein>
<keyword evidence="5" id="KW-1185">Reference proteome</keyword>
<gene>
    <name evidence="2" type="ORF">AVL59_21020</name>
    <name evidence="3" type="ORF">J2Z21_009430</name>
</gene>
<dbReference type="KEGG" id="sgs:AVL59_21020"/>
<reference evidence="2 4" key="1">
    <citation type="submission" date="2016-06" db="EMBL/GenBank/DDBJ databases">
        <title>Complete genome sequence of Streptomyces griseochromogenes ATCC 14511, the Blasticidin S producer.</title>
        <authorList>
            <person name="Wu L."/>
        </authorList>
    </citation>
    <scope>NUCLEOTIDE SEQUENCE [LARGE SCALE GENOMIC DNA]</scope>
    <source>
        <strain evidence="2 4">ATCC 14511</strain>
    </source>
</reference>
<evidence type="ECO:0000313" key="5">
    <source>
        <dbReference type="Proteomes" id="UP001519309"/>
    </source>
</evidence>
<dbReference type="EMBL" id="CP016279">
    <property type="protein sequence ID" value="ANP51740.1"/>
    <property type="molecule type" value="Genomic_DNA"/>
</dbReference>
<dbReference type="AlphaFoldDB" id="A0A1B1AYY0"/>
<feature type="region of interest" description="Disordered" evidence="1">
    <location>
        <begin position="1"/>
        <end position="22"/>
    </location>
</feature>
<dbReference type="Proteomes" id="UP001519309">
    <property type="component" value="Unassembled WGS sequence"/>
</dbReference>
<accession>A0A1B1AYY0</accession>
<reference evidence="3 5" key="2">
    <citation type="submission" date="2021-03" db="EMBL/GenBank/DDBJ databases">
        <title>Genomic Encyclopedia of Type Strains, Phase IV (KMG-IV): sequencing the most valuable type-strain genomes for metagenomic binning, comparative biology and taxonomic classification.</title>
        <authorList>
            <person name="Goeker M."/>
        </authorList>
    </citation>
    <scope>NUCLEOTIDE SEQUENCE [LARGE SCALE GENOMIC DNA]</scope>
    <source>
        <strain evidence="3 5">DSM 40499</strain>
    </source>
</reference>
<evidence type="ECO:0000313" key="4">
    <source>
        <dbReference type="Proteomes" id="UP000092659"/>
    </source>
</evidence>
<proteinExistence type="predicted"/>
<dbReference type="Proteomes" id="UP000092659">
    <property type="component" value="Chromosome"/>
</dbReference>
<evidence type="ECO:0000256" key="1">
    <source>
        <dbReference type="SAM" id="MobiDB-lite"/>
    </source>
</evidence>
<organism evidence="2 4">
    <name type="scientific">Streptomyces griseochromogenes</name>
    <dbReference type="NCBI Taxonomy" id="68214"/>
    <lineage>
        <taxon>Bacteria</taxon>
        <taxon>Bacillati</taxon>
        <taxon>Actinomycetota</taxon>
        <taxon>Actinomycetes</taxon>
        <taxon>Kitasatosporales</taxon>
        <taxon>Streptomycetaceae</taxon>
        <taxon>Streptomyces</taxon>
    </lineage>
</organism>
<evidence type="ECO:0000313" key="2">
    <source>
        <dbReference type="EMBL" id="ANP51740.1"/>
    </source>
</evidence>
<dbReference type="EMBL" id="JAGGLP010000046">
    <property type="protein sequence ID" value="MBP2056412.1"/>
    <property type="molecule type" value="Genomic_DNA"/>
</dbReference>
<name>A0A1B1AYY0_9ACTN</name>
<feature type="region of interest" description="Disordered" evidence="1">
    <location>
        <begin position="61"/>
        <end position="85"/>
    </location>
</feature>